<keyword evidence="1" id="KW-0808">Transferase</keyword>
<dbReference type="EMBL" id="UOFO01000097">
    <property type="protein sequence ID" value="VAW86653.1"/>
    <property type="molecule type" value="Genomic_DNA"/>
</dbReference>
<dbReference type="GO" id="GO:0006777">
    <property type="term" value="P:Mo-molybdopterin cofactor biosynthetic process"/>
    <property type="evidence" value="ECO:0007669"/>
    <property type="project" value="InterPro"/>
</dbReference>
<dbReference type="InterPro" id="IPR036563">
    <property type="entry name" value="MoaE_sf"/>
</dbReference>
<gene>
    <name evidence="1" type="ORF">MNBD_GAMMA16-2168</name>
</gene>
<accession>A0A3B0ZEP3</accession>
<dbReference type="Pfam" id="PF02391">
    <property type="entry name" value="MoaE"/>
    <property type="match status" value="1"/>
</dbReference>
<protein>
    <submittedName>
        <fullName evidence="1">Molybdopterin synthase catalytic subunit MoaE</fullName>
        <ecNumber evidence="1">2.8.1.12</ecNumber>
    </submittedName>
</protein>
<dbReference type="SUPFAM" id="SSF54690">
    <property type="entry name" value="Molybdopterin synthase subunit MoaE"/>
    <property type="match status" value="1"/>
</dbReference>
<sequence length="150" mass="16948">MKIVVQETPFNPWEALTEFESTFEPGKVGGSVSFVGTMRDFNDGHDVTAMRLDHYPGMTEKHIEQVCQEAAGRWEIIDSLVVHRVGVMTPNEPIVLVVAWSAHRANAFDACRYIINYLKERAPFWKCETTVAGKDRWVEHNSEDPGVAAK</sequence>
<dbReference type="EC" id="2.8.1.12" evidence="1"/>
<dbReference type="CDD" id="cd00756">
    <property type="entry name" value="MoaE"/>
    <property type="match status" value="1"/>
</dbReference>
<reference evidence="1" key="1">
    <citation type="submission" date="2018-06" db="EMBL/GenBank/DDBJ databases">
        <authorList>
            <person name="Zhirakovskaya E."/>
        </authorList>
    </citation>
    <scope>NUCLEOTIDE SEQUENCE</scope>
</reference>
<proteinExistence type="predicted"/>
<dbReference type="InterPro" id="IPR003448">
    <property type="entry name" value="Mopterin_biosynth_MoaE"/>
</dbReference>
<dbReference type="Gene3D" id="3.90.1170.40">
    <property type="entry name" value="Molybdopterin biosynthesis MoaE subunit"/>
    <property type="match status" value="1"/>
</dbReference>
<dbReference type="PANTHER" id="PTHR23404">
    <property type="entry name" value="MOLYBDOPTERIN SYNTHASE RELATED"/>
    <property type="match status" value="1"/>
</dbReference>
<organism evidence="1">
    <name type="scientific">hydrothermal vent metagenome</name>
    <dbReference type="NCBI Taxonomy" id="652676"/>
    <lineage>
        <taxon>unclassified sequences</taxon>
        <taxon>metagenomes</taxon>
        <taxon>ecological metagenomes</taxon>
    </lineage>
</organism>
<dbReference type="GO" id="GO:0030366">
    <property type="term" value="F:molybdopterin synthase activity"/>
    <property type="evidence" value="ECO:0007669"/>
    <property type="project" value="UniProtKB-EC"/>
</dbReference>
<name>A0A3B0ZEP3_9ZZZZ</name>
<dbReference type="AlphaFoldDB" id="A0A3B0ZEP3"/>
<evidence type="ECO:0000313" key="1">
    <source>
        <dbReference type="EMBL" id="VAW86653.1"/>
    </source>
</evidence>